<dbReference type="AlphaFoldDB" id="A0A8K0MJT2"/>
<accession>A0A8K0MJT2</accession>
<name>A0A8K0MJT2_9ROSA</name>
<feature type="region of interest" description="Disordered" evidence="1">
    <location>
        <begin position="78"/>
        <end position="101"/>
    </location>
</feature>
<sequence length="101" mass="11492">MNHCSYLILQQQQQPKTMLSQMMIKTFILLYLLFNFSFSGRADNYFNDGVELNNPTDEVMNMHLKGRKLMIKVDAMVDYQDPGPNPTHEPPKRGGGRGGGN</sequence>
<dbReference type="PANTHER" id="PTHR34467:SF7">
    <property type="entry name" value="TRANSMEMBRANE PROTEIN"/>
    <property type="match status" value="1"/>
</dbReference>
<proteinExistence type="predicted"/>
<reference evidence="2" key="1">
    <citation type="submission" date="2020-03" db="EMBL/GenBank/DDBJ databases">
        <title>A high-quality chromosome-level genome assembly of a woody plant with both climbing and erect habits, Rhamnella rubrinervis.</title>
        <authorList>
            <person name="Lu Z."/>
            <person name="Yang Y."/>
            <person name="Zhu X."/>
            <person name="Sun Y."/>
        </authorList>
    </citation>
    <scope>NUCLEOTIDE SEQUENCE</scope>
    <source>
        <strain evidence="2">BYM</strain>
        <tissue evidence="2">Leaf</tissue>
    </source>
</reference>
<organism evidence="2 3">
    <name type="scientific">Rhamnella rubrinervis</name>
    <dbReference type="NCBI Taxonomy" id="2594499"/>
    <lineage>
        <taxon>Eukaryota</taxon>
        <taxon>Viridiplantae</taxon>
        <taxon>Streptophyta</taxon>
        <taxon>Embryophyta</taxon>
        <taxon>Tracheophyta</taxon>
        <taxon>Spermatophyta</taxon>
        <taxon>Magnoliopsida</taxon>
        <taxon>eudicotyledons</taxon>
        <taxon>Gunneridae</taxon>
        <taxon>Pentapetalae</taxon>
        <taxon>rosids</taxon>
        <taxon>fabids</taxon>
        <taxon>Rosales</taxon>
        <taxon>Rhamnaceae</taxon>
        <taxon>rhamnoid group</taxon>
        <taxon>Rhamneae</taxon>
        <taxon>Rhamnella</taxon>
    </lineage>
</organism>
<protein>
    <submittedName>
        <fullName evidence="2">Uncharacterized protein</fullName>
    </submittedName>
</protein>
<comment type="caution">
    <text evidence="2">The sequence shown here is derived from an EMBL/GenBank/DDBJ whole genome shotgun (WGS) entry which is preliminary data.</text>
</comment>
<keyword evidence="3" id="KW-1185">Reference proteome</keyword>
<dbReference type="OrthoDB" id="1178311at2759"/>
<evidence type="ECO:0000313" key="3">
    <source>
        <dbReference type="Proteomes" id="UP000796880"/>
    </source>
</evidence>
<evidence type="ECO:0000256" key="1">
    <source>
        <dbReference type="SAM" id="MobiDB-lite"/>
    </source>
</evidence>
<gene>
    <name evidence="2" type="ORF">FNV43_RR09457</name>
</gene>
<dbReference type="Proteomes" id="UP000796880">
    <property type="component" value="Unassembled WGS sequence"/>
</dbReference>
<evidence type="ECO:0000313" key="2">
    <source>
        <dbReference type="EMBL" id="KAF3448744.1"/>
    </source>
</evidence>
<dbReference type="EMBL" id="VOIH02000004">
    <property type="protein sequence ID" value="KAF3448744.1"/>
    <property type="molecule type" value="Genomic_DNA"/>
</dbReference>
<dbReference type="PANTHER" id="PTHR34467">
    <property type="entry name" value="TRANSMEMBRANE PROTEIN"/>
    <property type="match status" value="1"/>
</dbReference>